<dbReference type="Gene3D" id="3.40.630.30">
    <property type="match status" value="1"/>
</dbReference>
<dbReference type="EMBL" id="JALLAZ020001408">
    <property type="protein sequence ID" value="KAL3775532.1"/>
    <property type="molecule type" value="Genomic_DNA"/>
</dbReference>
<dbReference type="GO" id="GO:0016746">
    <property type="term" value="F:acyltransferase activity"/>
    <property type="evidence" value="ECO:0007669"/>
    <property type="project" value="UniProtKB-KW"/>
</dbReference>
<organism evidence="6 7">
    <name type="scientific">Stephanodiscus triporus</name>
    <dbReference type="NCBI Taxonomy" id="2934178"/>
    <lineage>
        <taxon>Eukaryota</taxon>
        <taxon>Sar</taxon>
        <taxon>Stramenopiles</taxon>
        <taxon>Ochrophyta</taxon>
        <taxon>Bacillariophyta</taxon>
        <taxon>Coscinodiscophyceae</taxon>
        <taxon>Thalassiosirophycidae</taxon>
        <taxon>Stephanodiscales</taxon>
        <taxon>Stephanodiscaceae</taxon>
        <taxon>Stephanodiscus</taxon>
    </lineage>
</organism>
<dbReference type="SUPFAM" id="SSF55729">
    <property type="entry name" value="Acyl-CoA N-acyltransferases (Nat)"/>
    <property type="match status" value="1"/>
</dbReference>
<dbReference type="InterPro" id="IPR016181">
    <property type="entry name" value="Acyl_CoA_acyltransferase"/>
</dbReference>
<dbReference type="AlphaFoldDB" id="A0ABD3NI57"/>
<evidence type="ECO:0000313" key="6">
    <source>
        <dbReference type="EMBL" id="KAL3775532.1"/>
    </source>
</evidence>
<dbReference type="PANTHER" id="PTHR13256:SF16">
    <property type="entry name" value="ALPHA_BETA-TUBULIN-N-ACETYLTRANSFERASE 9"/>
    <property type="match status" value="1"/>
</dbReference>
<dbReference type="PANTHER" id="PTHR13256">
    <property type="entry name" value="N-ACETYLTRANSFERASE 9"/>
    <property type="match status" value="1"/>
</dbReference>
<dbReference type="InterPro" id="IPR039135">
    <property type="entry name" value="NAT9-like"/>
</dbReference>
<evidence type="ECO:0000313" key="7">
    <source>
        <dbReference type="Proteomes" id="UP001530315"/>
    </source>
</evidence>
<evidence type="ECO:0000256" key="1">
    <source>
        <dbReference type="ARBA" id="ARBA00009342"/>
    </source>
</evidence>
<evidence type="ECO:0000256" key="3">
    <source>
        <dbReference type="ARBA" id="ARBA00023315"/>
    </source>
</evidence>
<dbReference type="Proteomes" id="UP001530315">
    <property type="component" value="Unassembled WGS sequence"/>
</dbReference>
<dbReference type="Pfam" id="PF13302">
    <property type="entry name" value="Acetyltransf_3"/>
    <property type="match status" value="1"/>
</dbReference>
<proteinExistence type="inferred from homology"/>
<reference evidence="6 7" key="1">
    <citation type="submission" date="2024-10" db="EMBL/GenBank/DDBJ databases">
        <title>Updated reference genomes for cyclostephanoid diatoms.</title>
        <authorList>
            <person name="Roberts W.R."/>
            <person name="Alverson A.J."/>
        </authorList>
    </citation>
    <scope>NUCLEOTIDE SEQUENCE [LARGE SCALE GENOMIC DNA]</scope>
    <source>
        <strain evidence="6 7">AJA276-08</strain>
    </source>
</reference>
<name>A0ABD3NI57_9STRA</name>
<accession>A0ABD3NI57</accession>
<sequence length="249" mass="28401">MKANYELCLSSENVILVPYRPEHVPTYHGWMTDTRLLELTSSEPLTMDEEIRMQSEWRDDENKCTFVILARDLLDIDDSDSDDSDEYAFPPPPLEVEDGGDRDDRDDRRSYPSLIGRTLHAMIGDVNLFLSDYVDDDDDDDEVPEGASRDRSSARNQAEIDVMIAVASHRRRDLGAEIALVAMHYAASNLGASRFYAKVHETNEPSLRLFERKLGYERCGYADFQKRQIVSTEALHSLPTPLDVRVVVK</sequence>
<gene>
    <name evidence="6" type="ORF">ACHAW5_001551</name>
</gene>
<comment type="similarity">
    <text evidence="1">Belongs to the acetyltransferase family. GNAT subfamily.</text>
</comment>
<feature type="region of interest" description="Disordered" evidence="4">
    <location>
        <begin position="79"/>
        <end position="110"/>
    </location>
</feature>
<evidence type="ECO:0000256" key="4">
    <source>
        <dbReference type="SAM" id="MobiDB-lite"/>
    </source>
</evidence>
<keyword evidence="3" id="KW-0012">Acyltransferase</keyword>
<evidence type="ECO:0000256" key="2">
    <source>
        <dbReference type="ARBA" id="ARBA00022679"/>
    </source>
</evidence>
<dbReference type="PROSITE" id="PS51186">
    <property type="entry name" value="GNAT"/>
    <property type="match status" value="1"/>
</dbReference>
<keyword evidence="7" id="KW-1185">Reference proteome</keyword>
<keyword evidence="2" id="KW-0808">Transferase</keyword>
<comment type="caution">
    <text evidence="6">The sequence shown here is derived from an EMBL/GenBank/DDBJ whole genome shotgun (WGS) entry which is preliminary data.</text>
</comment>
<protein>
    <recommendedName>
        <fullName evidence="5">N-acetyltransferase domain-containing protein</fullName>
    </recommendedName>
</protein>
<evidence type="ECO:0000259" key="5">
    <source>
        <dbReference type="PROSITE" id="PS51186"/>
    </source>
</evidence>
<feature type="domain" description="N-acetyltransferase" evidence="5">
    <location>
        <begin position="68"/>
        <end position="241"/>
    </location>
</feature>
<dbReference type="InterPro" id="IPR000182">
    <property type="entry name" value="GNAT_dom"/>
</dbReference>